<dbReference type="Proteomes" id="UP000031666">
    <property type="component" value="Unassembled WGS sequence"/>
</dbReference>
<dbReference type="STRING" id="1481914.JCM19241_2048"/>
<keyword evidence="1" id="KW-0732">Signal</keyword>
<gene>
    <name evidence="3" type="ORF">JCM19241_2048</name>
</gene>
<feature type="chain" id="PRO_5002123248" description="Solitary outer membrane autotransporter-like beta-barrel domain-containing protein" evidence="1">
    <location>
        <begin position="22"/>
        <end position="349"/>
    </location>
</feature>
<dbReference type="AlphaFoldDB" id="A0A0B8QUJ2"/>
<comment type="caution">
    <text evidence="3">The sequence shown here is derived from an EMBL/GenBank/DDBJ whole genome shotgun (WGS) entry which is preliminary data.</text>
</comment>
<protein>
    <recommendedName>
        <fullName evidence="2">Solitary outer membrane autotransporter-like beta-barrel domain-containing protein</fullName>
    </recommendedName>
</protein>
<evidence type="ECO:0000259" key="2">
    <source>
        <dbReference type="Pfam" id="PF11557"/>
    </source>
</evidence>
<reference evidence="3 4" key="1">
    <citation type="submission" date="2015-01" db="EMBL/GenBank/DDBJ databases">
        <title>Vibrio sp. C94 JCM 19241 whole genome shotgun sequence.</title>
        <authorList>
            <person name="Sawabe T."/>
            <person name="Meirelles P."/>
            <person name="Feng G."/>
            <person name="Sayaka M."/>
            <person name="Hattori M."/>
            <person name="Ohkuma M."/>
        </authorList>
    </citation>
    <scope>NUCLEOTIDE SEQUENCE [LARGE SCALE GENOMIC DNA]</scope>
    <source>
        <strain evidence="4">JCM 19241</strain>
    </source>
</reference>
<dbReference type="InterPro" id="IPR021621">
    <property type="entry name" value="Omp_AT"/>
</dbReference>
<sequence>MRKGSSSLLVLASAIPLVSSAAPILNSDKYLEGVFSTALILTDSEMLSFGFANFDPNEIFGTDNPNFGGQEAVDARKKIRGTSLPISFLFENDENNWLHRLKLRAAYMELSRDINYQALDELNLDWESDKTTDQVWSGYAEYALGYQVSEGWQFFVGSGLHLMHYRNRFTANSPLKGLIEENNIDSVINGSSNIWIAEPQADLIYTKDMGPGEIKFNTEYHYFWGRSYGGSIDTSSATPEGWRFMNSLQYKYHLKPWGDRKQDFLVRFRRIDVGGDLRDPVGATHYNEYAFGWVVDTSDYSSVIYNVGIGININYGSSLKGAHWCSFTMNNKKAQLIELGFFVCDGIAD</sequence>
<accession>A0A0B8QUJ2</accession>
<feature type="domain" description="Solitary outer membrane autotransporter-like beta-barrel" evidence="2">
    <location>
        <begin position="25"/>
        <end position="322"/>
    </location>
</feature>
<name>A0A0B8QUJ2_9VIBR</name>
<dbReference type="Pfam" id="PF11557">
    <property type="entry name" value="Omp_AT"/>
    <property type="match status" value="1"/>
</dbReference>
<reference evidence="3 4" key="2">
    <citation type="submission" date="2015-01" db="EMBL/GenBank/DDBJ databases">
        <authorList>
            <consortium name="NBRP consortium"/>
            <person name="Sawabe T."/>
            <person name="Meirelles P."/>
            <person name="Feng G."/>
            <person name="Sayaka M."/>
            <person name="Hattori M."/>
            <person name="Ohkuma M."/>
        </authorList>
    </citation>
    <scope>NUCLEOTIDE SEQUENCE [LARGE SCALE GENOMIC DNA]</scope>
    <source>
        <strain evidence="4">JCM 19241</strain>
    </source>
</reference>
<dbReference type="EMBL" id="BBSC01000016">
    <property type="protein sequence ID" value="GAM78643.1"/>
    <property type="molecule type" value="Genomic_DNA"/>
</dbReference>
<evidence type="ECO:0000313" key="3">
    <source>
        <dbReference type="EMBL" id="GAM78643.1"/>
    </source>
</evidence>
<evidence type="ECO:0000256" key="1">
    <source>
        <dbReference type="SAM" id="SignalP"/>
    </source>
</evidence>
<evidence type="ECO:0000313" key="4">
    <source>
        <dbReference type="Proteomes" id="UP000031666"/>
    </source>
</evidence>
<proteinExistence type="predicted"/>
<organism evidence="3 4">
    <name type="scientific">Vibrio ishigakensis</name>
    <dbReference type="NCBI Taxonomy" id="1481914"/>
    <lineage>
        <taxon>Bacteria</taxon>
        <taxon>Pseudomonadati</taxon>
        <taxon>Pseudomonadota</taxon>
        <taxon>Gammaproteobacteria</taxon>
        <taxon>Vibrionales</taxon>
        <taxon>Vibrionaceae</taxon>
        <taxon>Vibrio</taxon>
    </lineage>
</organism>
<feature type="signal peptide" evidence="1">
    <location>
        <begin position="1"/>
        <end position="21"/>
    </location>
</feature>